<sequence>MILVLAYVVIGLALVSVVWGLVTAIANKPPGKAQLLYAAGVEVIVLVQSVIAVVAMIGGFRPAEFATTIGYLIGIVVLIPLAWFWANVERTRFSGVVLAVAAAAVAAMTLRLLVLWTPA</sequence>
<feature type="transmembrane region" description="Helical" evidence="1">
    <location>
        <begin position="69"/>
        <end position="86"/>
    </location>
</feature>
<dbReference type="EMBL" id="BAABAB010000050">
    <property type="protein sequence ID" value="GAA3640066.1"/>
    <property type="molecule type" value="Genomic_DNA"/>
</dbReference>
<keyword evidence="1" id="KW-0812">Transmembrane</keyword>
<dbReference type="RefSeq" id="WP_344809468.1">
    <property type="nucleotide sequence ID" value="NZ_BAABAB010000050.1"/>
</dbReference>
<accession>A0ABP7AUE2</accession>
<feature type="transmembrane region" description="Helical" evidence="1">
    <location>
        <begin position="35"/>
        <end position="57"/>
    </location>
</feature>
<protein>
    <recommendedName>
        <fullName evidence="4">Integral membrane protein</fullName>
    </recommendedName>
</protein>
<evidence type="ECO:0000313" key="3">
    <source>
        <dbReference type="Proteomes" id="UP001501490"/>
    </source>
</evidence>
<keyword evidence="3" id="KW-1185">Reference proteome</keyword>
<gene>
    <name evidence="2" type="ORF">GCM10022236_48320</name>
</gene>
<name>A0ABP7AUE2_9ACTN</name>
<evidence type="ECO:0008006" key="4">
    <source>
        <dbReference type="Google" id="ProtNLM"/>
    </source>
</evidence>
<reference evidence="3" key="1">
    <citation type="journal article" date="2019" name="Int. J. Syst. Evol. Microbiol.">
        <title>The Global Catalogue of Microorganisms (GCM) 10K type strain sequencing project: providing services to taxonomists for standard genome sequencing and annotation.</title>
        <authorList>
            <consortium name="The Broad Institute Genomics Platform"/>
            <consortium name="The Broad Institute Genome Sequencing Center for Infectious Disease"/>
            <person name="Wu L."/>
            <person name="Ma J."/>
        </authorList>
    </citation>
    <scope>NUCLEOTIDE SEQUENCE [LARGE SCALE GENOMIC DNA]</scope>
    <source>
        <strain evidence="3">JCM 16929</strain>
    </source>
</reference>
<organism evidence="2 3">
    <name type="scientific">Microlunatus ginsengisoli</name>
    <dbReference type="NCBI Taxonomy" id="363863"/>
    <lineage>
        <taxon>Bacteria</taxon>
        <taxon>Bacillati</taxon>
        <taxon>Actinomycetota</taxon>
        <taxon>Actinomycetes</taxon>
        <taxon>Propionibacteriales</taxon>
        <taxon>Propionibacteriaceae</taxon>
        <taxon>Microlunatus</taxon>
    </lineage>
</organism>
<dbReference type="Proteomes" id="UP001501490">
    <property type="component" value="Unassembled WGS sequence"/>
</dbReference>
<feature type="transmembrane region" description="Helical" evidence="1">
    <location>
        <begin position="6"/>
        <end position="26"/>
    </location>
</feature>
<proteinExistence type="predicted"/>
<evidence type="ECO:0000256" key="1">
    <source>
        <dbReference type="SAM" id="Phobius"/>
    </source>
</evidence>
<keyword evidence="1" id="KW-0472">Membrane</keyword>
<comment type="caution">
    <text evidence="2">The sequence shown here is derived from an EMBL/GenBank/DDBJ whole genome shotgun (WGS) entry which is preliminary data.</text>
</comment>
<feature type="transmembrane region" description="Helical" evidence="1">
    <location>
        <begin position="93"/>
        <end position="116"/>
    </location>
</feature>
<keyword evidence="1" id="KW-1133">Transmembrane helix</keyword>
<evidence type="ECO:0000313" key="2">
    <source>
        <dbReference type="EMBL" id="GAA3640066.1"/>
    </source>
</evidence>